<evidence type="ECO:0000256" key="1">
    <source>
        <dbReference type="ARBA" id="ARBA00008455"/>
    </source>
</evidence>
<dbReference type="GO" id="GO:0006508">
    <property type="term" value="P:proteolysis"/>
    <property type="evidence" value="ECO:0007669"/>
    <property type="project" value="InterPro"/>
</dbReference>
<dbReference type="OrthoDB" id="7852805at2759"/>
<dbReference type="GeneID" id="108076874"/>
<keyword evidence="2" id="KW-1015">Disulfide bond</keyword>
<dbReference type="InterPro" id="IPR000668">
    <property type="entry name" value="Peptidase_C1A_C"/>
</dbReference>
<dbReference type="SUPFAM" id="SSF54001">
    <property type="entry name" value="Cysteine proteinases"/>
    <property type="match status" value="1"/>
</dbReference>
<dbReference type="PANTHER" id="PTHR12411">
    <property type="entry name" value="CYSTEINE PROTEASE FAMILY C1-RELATED"/>
    <property type="match status" value="1"/>
</dbReference>
<dbReference type="PRINTS" id="PR00705">
    <property type="entry name" value="PAPAIN"/>
</dbReference>
<evidence type="ECO:0000313" key="5">
    <source>
        <dbReference type="Proteomes" id="UP001652661"/>
    </source>
</evidence>
<protein>
    <submittedName>
        <fullName evidence="6">Procathepsin L-like</fullName>
    </submittedName>
</protein>
<feature type="signal peptide" evidence="3">
    <location>
        <begin position="1"/>
        <end position="21"/>
    </location>
</feature>
<accession>A0A6P4ISE3</accession>
<dbReference type="FunFam" id="3.90.70.10:FF:000332">
    <property type="entry name" value="Cathepsin L1"/>
    <property type="match status" value="1"/>
</dbReference>
<reference evidence="6" key="2">
    <citation type="submission" date="2025-08" db="UniProtKB">
        <authorList>
            <consortium name="RefSeq"/>
        </authorList>
    </citation>
    <scope>IDENTIFICATION</scope>
    <source>
        <strain evidence="6">14028-0561.14</strain>
        <tissue evidence="6">Whole fly</tissue>
    </source>
</reference>
<dbReference type="GO" id="GO:0008234">
    <property type="term" value="F:cysteine-type peptidase activity"/>
    <property type="evidence" value="ECO:0007669"/>
    <property type="project" value="InterPro"/>
</dbReference>
<evidence type="ECO:0000259" key="4">
    <source>
        <dbReference type="SMART" id="SM00645"/>
    </source>
</evidence>
<dbReference type="InterPro" id="IPR038765">
    <property type="entry name" value="Papain-like_cys_pep_sf"/>
</dbReference>
<dbReference type="Pfam" id="PF00112">
    <property type="entry name" value="Peptidase_C1"/>
    <property type="match status" value="1"/>
</dbReference>
<feature type="chain" id="PRO_5027996154" evidence="3">
    <location>
        <begin position="22"/>
        <end position="246"/>
    </location>
</feature>
<keyword evidence="5" id="KW-1185">Reference proteome</keyword>
<dbReference type="Proteomes" id="UP001652661">
    <property type="component" value="Chromosome 2L"/>
</dbReference>
<sequence length="246" mass="27328">MDYFPVLKLIALLLLVDLGYAAGNYQTYDQLPKGIDWRRYGYISPVQNQGGCQASWAMSAVGAVEAHLGIKNRRLDQLSVQQLIDCASNYGCGGGWASVAFNYTRDHGIASKTSYPYRAEQSTCSYDPSTSAGRIRSYVTLRYADEKCLAEVVYNIGPVVVHLDSLHDSVLEYKSGIYREEDCRFDMAYLTEAVLVVGFGTDSNYGDYWILKTSFGKNWGENGYMRLARNAGNMCGVATLAQYPIV</sequence>
<evidence type="ECO:0000256" key="3">
    <source>
        <dbReference type="SAM" id="SignalP"/>
    </source>
</evidence>
<dbReference type="InterPro" id="IPR039417">
    <property type="entry name" value="Peptidase_C1A_papain-like"/>
</dbReference>
<name>A0A6P4ISE3_DROKI</name>
<dbReference type="Gene3D" id="3.90.70.10">
    <property type="entry name" value="Cysteine proteinases"/>
    <property type="match status" value="1"/>
</dbReference>
<feature type="domain" description="Peptidase C1A papain C-terminal" evidence="4">
    <location>
        <begin position="31"/>
        <end position="245"/>
    </location>
</feature>
<comment type="similarity">
    <text evidence="1">Belongs to the peptidase C1 family.</text>
</comment>
<proteinExistence type="inferred from homology"/>
<evidence type="ECO:0000256" key="2">
    <source>
        <dbReference type="ARBA" id="ARBA00023157"/>
    </source>
</evidence>
<gene>
    <name evidence="6" type="primary">LOC108076874</name>
</gene>
<dbReference type="SMART" id="SM00645">
    <property type="entry name" value="Pept_C1"/>
    <property type="match status" value="1"/>
</dbReference>
<dbReference type="AlphaFoldDB" id="A0A6P4ISE3"/>
<organism evidence="5 6">
    <name type="scientific">Drosophila kikkawai</name>
    <name type="common">Fruit fly</name>
    <dbReference type="NCBI Taxonomy" id="30033"/>
    <lineage>
        <taxon>Eukaryota</taxon>
        <taxon>Metazoa</taxon>
        <taxon>Ecdysozoa</taxon>
        <taxon>Arthropoda</taxon>
        <taxon>Hexapoda</taxon>
        <taxon>Insecta</taxon>
        <taxon>Pterygota</taxon>
        <taxon>Neoptera</taxon>
        <taxon>Endopterygota</taxon>
        <taxon>Diptera</taxon>
        <taxon>Brachycera</taxon>
        <taxon>Muscomorpha</taxon>
        <taxon>Ephydroidea</taxon>
        <taxon>Drosophilidae</taxon>
        <taxon>Drosophila</taxon>
        <taxon>Sophophora</taxon>
    </lineage>
</organism>
<dbReference type="RefSeq" id="XP_017025393.1">
    <property type="nucleotide sequence ID" value="XM_017169904.3"/>
</dbReference>
<dbReference type="CDD" id="cd02248">
    <property type="entry name" value="Peptidase_C1A"/>
    <property type="match status" value="1"/>
</dbReference>
<keyword evidence="3" id="KW-0732">Signal</keyword>
<dbReference type="InterPro" id="IPR013128">
    <property type="entry name" value="Peptidase_C1A"/>
</dbReference>
<evidence type="ECO:0000313" key="6">
    <source>
        <dbReference type="RefSeq" id="XP_017025393.1"/>
    </source>
</evidence>
<reference evidence="5" key="1">
    <citation type="submission" date="2025-05" db="UniProtKB">
        <authorList>
            <consortium name="RefSeq"/>
        </authorList>
    </citation>
    <scope>NUCLEOTIDE SEQUENCE [LARGE SCALE GENOMIC DNA]</scope>
    <source>
        <strain evidence="5">14028-0561.14</strain>
    </source>
</reference>